<reference evidence="3 4" key="1">
    <citation type="submission" date="2018-01" db="EMBL/GenBank/DDBJ databases">
        <authorList>
            <person name="Clerissi C."/>
        </authorList>
    </citation>
    <scope>NUCLEOTIDE SEQUENCE [LARGE SCALE GENOMIC DNA]</scope>
    <source>
        <strain evidence="3">Cupriavidus sp. LMG 19464</strain>
    </source>
</reference>
<evidence type="ECO:0000256" key="1">
    <source>
        <dbReference type="SAM" id="MobiDB-lite"/>
    </source>
</evidence>
<accession>A0A975WYI3</accession>
<dbReference type="SUPFAM" id="SSF53955">
    <property type="entry name" value="Lysozyme-like"/>
    <property type="match status" value="1"/>
</dbReference>
<evidence type="ECO:0000313" key="3">
    <source>
        <dbReference type="EMBL" id="SOY48158.1"/>
    </source>
</evidence>
<dbReference type="EMBL" id="OFSQ01000009">
    <property type="protein sequence ID" value="SOY48158.1"/>
    <property type="molecule type" value="Genomic_DNA"/>
</dbReference>
<dbReference type="Proteomes" id="UP000256780">
    <property type="component" value="Chromosome CBM2587_a"/>
</dbReference>
<dbReference type="Pfam" id="PF01464">
    <property type="entry name" value="SLT"/>
    <property type="match status" value="1"/>
</dbReference>
<dbReference type="AlphaFoldDB" id="A0A975WYI3"/>
<keyword evidence="3" id="KW-0326">Glycosidase</keyword>
<feature type="region of interest" description="Disordered" evidence="1">
    <location>
        <begin position="348"/>
        <end position="378"/>
    </location>
</feature>
<protein>
    <submittedName>
        <fullName evidence="3">Lytic transglycosylase</fullName>
        <ecNumber evidence="3">3.2.1.-</ecNumber>
    </submittedName>
</protein>
<dbReference type="GO" id="GO:0016798">
    <property type="term" value="F:hydrolase activity, acting on glycosyl bonds"/>
    <property type="evidence" value="ECO:0007669"/>
    <property type="project" value="UniProtKB-KW"/>
</dbReference>
<dbReference type="Gene3D" id="1.10.530.10">
    <property type="match status" value="1"/>
</dbReference>
<dbReference type="CDD" id="cd00254">
    <property type="entry name" value="LT-like"/>
    <property type="match status" value="1"/>
</dbReference>
<dbReference type="RefSeq" id="WP_116357133.1">
    <property type="nucleotide sequence ID" value="NZ_LT976853.1"/>
</dbReference>
<keyword evidence="3" id="KW-0378">Hydrolase</keyword>
<proteinExistence type="predicted"/>
<gene>
    <name evidence="3" type="ORF">CBM2587_A170224</name>
</gene>
<dbReference type="OrthoDB" id="9815002at2"/>
<feature type="domain" description="Transglycosylase SLT" evidence="2">
    <location>
        <begin position="233"/>
        <end position="307"/>
    </location>
</feature>
<evidence type="ECO:0000259" key="2">
    <source>
        <dbReference type="Pfam" id="PF01464"/>
    </source>
</evidence>
<dbReference type="InterPro" id="IPR023346">
    <property type="entry name" value="Lysozyme-like_dom_sf"/>
</dbReference>
<evidence type="ECO:0000313" key="4">
    <source>
        <dbReference type="Proteomes" id="UP000256780"/>
    </source>
</evidence>
<comment type="caution">
    <text evidence="3">The sequence shown here is derived from an EMBL/GenBank/DDBJ whole genome shotgun (WGS) entry which is preliminary data.</text>
</comment>
<name>A0A975WYI3_9BURK</name>
<sequence length="378" mass="38326">MSGWKTLHLPGIGRALQVRLRQPVPGVSRALQVRLAHPVAGRALRGGRTTLKYALNSLGVVAVVSAVSLSVSQEWRTTLAALLAGDEAPAVLVSAAVAAPAHGGTAAAGDSATSSAANGAAASSAVPPSTADVAAIKFGYGAGSGRSGKLGLPTVSGVDEWSLAANTKVPSVAHLAARIPVTRVAMDARSTGATLGSAREQAAVADYIARKYRVAAQATAQLVKAAYLTGREVGIDPLLILGVIAIESSFNPYAESGVGAQGLMQVMTKVHQDKYEAVGGVSAALNPYANIKIGALVLKDCIARAGSLEGGLKYYVGATTATDGGYGAKVLAERARLRQLIGVRSAPANADKPAVEDKAPVEHAPTEKLEANNGPHNA</sequence>
<organism evidence="3 4">
    <name type="scientific">Cupriavidus taiwanensis</name>
    <dbReference type="NCBI Taxonomy" id="164546"/>
    <lineage>
        <taxon>Bacteria</taxon>
        <taxon>Pseudomonadati</taxon>
        <taxon>Pseudomonadota</taxon>
        <taxon>Betaproteobacteria</taxon>
        <taxon>Burkholderiales</taxon>
        <taxon>Burkholderiaceae</taxon>
        <taxon>Cupriavidus</taxon>
    </lineage>
</organism>
<dbReference type="EC" id="3.2.1.-" evidence="3"/>
<feature type="compositionally biased region" description="Basic and acidic residues" evidence="1">
    <location>
        <begin position="353"/>
        <end position="370"/>
    </location>
</feature>
<dbReference type="InterPro" id="IPR008258">
    <property type="entry name" value="Transglycosylase_SLT_dom_1"/>
</dbReference>